<dbReference type="AlphaFoldDB" id="A0A060RLW3"/>
<keyword evidence="1" id="KW-1133">Transmembrane helix</keyword>
<feature type="transmembrane region" description="Helical" evidence="1">
    <location>
        <begin position="307"/>
        <end position="329"/>
    </location>
</feature>
<feature type="signal peptide" evidence="2">
    <location>
        <begin position="1"/>
        <end position="24"/>
    </location>
</feature>
<dbReference type="InterPro" id="IPR006373">
    <property type="entry name" value="VSA_Rifin"/>
</dbReference>
<organism evidence="3 4">
    <name type="scientific">Plasmodium reichenowi</name>
    <dbReference type="NCBI Taxonomy" id="5854"/>
    <lineage>
        <taxon>Eukaryota</taxon>
        <taxon>Sar</taxon>
        <taxon>Alveolata</taxon>
        <taxon>Apicomplexa</taxon>
        <taxon>Aconoidasida</taxon>
        <taxon>Haemosporida</taxon>
        <taxon>Plasmodiidae</taxon>
        <taxon>Plasmodium</taxon>
        <taxon>Plasmodium (Laverania)</taxon>
    </lineage>
</organism>
<dbReference type="Pfam" id="PF02009">
    <property type="entry name" value="RIFIN"/>
    <property type="match status" value="1"/>
</dbReference>
<evidence type="ECO:0000256" key="2">
    <source>
        <dbReference type="SAM" id="SignalP"/>
    </source>
</evidence>
<gene>
    <name evidence="3" type="primary">RIF</name>
    <name evidence="3" type="ORF">PRCDC_0021100</name>
</gene>
<accession>A0A060RLW3</accession>
<dbReference type="VEuPathDB" id="PlasmoDB:PRG01_1300200"/>
<keyword evidence="2" id="KW-0732">Signal</keyword>
<proteinExistence type="predicted"/>
<dbReference type="Proteomes" id="UP000027581">
    <property type="component" value="Unassembled WGS sequence"/>
</dbReference>
<reference evidence="3" key="1">
    <citation type="submission" date="2014-01" db="EMBL/GenBank/DDBJ databases">
        <authorList>
            <person name="Aslett M."/>
        </authorList>
    </citation>
    <scope>NUCLEOTIDE SEQUENCE</scope>
    <source>
        <strain evidence="3">CDC</strain>
    </source>
</reference>
<dbReference type="EMBL" id="HG810437">
    <property type="protein sequence ID" value="CDO61573.1"/>
    <property type="molecule type" value="Genomic_DNA"/>
</dbReference>
<keyword evidence="1" id="KW-0812">Transmembrane</keyword>
<name>A0A060RLW3_PLARE</name>
<keyword evidence="4" id="KW-1185">Reference proteome</keyword>
<dbReference type="VEuPathDB" id="PlasmoDB:PRCDC_0021100"/>
<feature type="chain" id="PRO_5001591028" evidence="2">
    <location>
        <begin position="25"/>
        <end position="349"/>
    </location>
</feature>
<evidence type="ECO:0000313" key="3">
    <source>
        <dbReference type="EMBL" id="CDO61573.1"/>
    </source>
</evidence>
<dbReference type="NCBIfam" id="TIGR01477">
    <property type="entry name" value="RIFIN"/>
    <property type="match status" value="1"/>
</dbReference>
<sequence>MKLHFSKILLFILALNILVTSSSSVYTKNKPYITPHHTQTNRSLRECDTQSSIYDKDVEIKSVKDIFDRKTSQRFEEYEERMKDKRQKRKEERDENIKKIIEKDKMDKSFAEKVEKGCLKCGCGLGGVAASVGLFGGLGIYGWKSAALATAKEAAEKFGAAQGAIAGAEEGVKVVIAGIKDLGELFLDGKPLESFIDVTKYMKVSFISDNVYSNYSTICLPSRSASGVPSLGNLNHAICKLVRPNTQGTLNRDAVKALIEAKVKEIVTQGTQAASDKAAGVAATKTAEAIKTSTDAIEATSTHLYSAIGYSILAILIIVLVMIIIYLVLRYRRKKKMKKKAQYTKLLNE</sequence>
<keyword evidence="1" id="KW-0472">Membrane</keyword>
<evidence type="ECO:0000313" key="4">
    <source>
        <dbReference type="Proteomes" id="UP000027581"/>
    </source>
</evidence>
<protein>
    <submittedName>
        <fullName evidence="3">Rifin</fullName>
    </submittedName>
</protein>
<reference evidence="3" key="2">
    <citation type="submission" date="2014-05" db="EMBL/GenBank/DDBJ databases">
        <title>The genome sequences of chimpanzee malaria parasites reveal the path to human adaptation.</title>
        <authorList>
            <person name="Otto T.D."/>
            <person name="Rayner J.C."/>
            <person name="Boehme U."/>
            <person name="Pain A."/>
            <person name="Spottiswoode N."/>
            <person name="Sanders M."/>
            <person name="Quail M."/>
            <person name="Ollomo B."/>
            <person name="Renaud F."/>
            <person name="Thomas A.W."/>
            <person name="Prugnolle F."/>
            <person name="Conway D.J."/>
            <person name="Newbold C."/>
            <person name="Berriman M."/>
        </authorList>
    </citation>
    <scope>NUCLEOTIDE SEQUENCE [LARGE SCALE GENOMIC DNA]</scope>
    <source>
        <strain evidence="3">CDC</strain>
    </source>
</reference>
<dbReference type="PhylomeDB" id="A0A060RLW3"/>
<evidence type="ECO:0000256" key="1">
    <source>
        <dbReference type="SAM" id="Phobius"/>
    </source>
</evidence>